<feature type="chain" id="PRO_5007069253" description="Secreted protein" evidence="1">
    <location>
        <begin position="25"/>
        <end position="154"/>
    </location>
</feature>
<evidence type="ECO:0008006" key="4">
    <source>
        <dbReference type="Google" id="ProtNLM"/>
    </source>
</evidence>
<organism evidence="2 3">
    <name type="scientific">Alcaligenes xylosoxydans xylosoxydans</name>
    <name type="common">Achromobacter xylosoxidans</name>
    <dbReference type="NCBI Taxonomy" id="85698"/>
    <lineage>
        <taxon>Bacteria</taxon>
        <taxon>Pseudomonadati</taxon>
        <taxon>Pseudomonadota</taxon>
        <taxon>Betaproteobacteria</taxon>
        <taxon>Burkholderiales</taxon>
        <taxon>Alcaligenaceae</taxon>
        <taxon>Achromobacter</taxon>
    </lineage>
</organism>
<dbReference type="EMBL" id="CP014060">
    <property type="protein sequence ID" value="AMG38764.1"/>
    <property type="molecule type" value="Genomic_DNA"/>
</dbReference>
<name>A0A0X8P2V6_ALCXX</name>
<evidence type="ECO:0000256" key="1">
    <source>
        <dbReference type="SAM" id="SignalP"/>
    </source>
</evidence>
<dbReference type="Proteomes" id="UP000060602">
    <property type="component" value="Chromosome"/>
</dbReference>
<protein>
    <recommendedName>
        <fullName evidence="4">Secreted protein</fullName>
    </recommendedName>
</protein>
<keyword evidence="1" id="KW-0732">Signal</keyword>
<dbReference type="RefSeq" id="WP_061073385.1">
    <property type="nucleotide sequence ID" value="NZ_CP014060.2"/>
</dbReference>
<dbReference type="AlphaFoldDB" id="A0A0X8P2V6"/>
<reference evidence="3" key="1">
    <citation type="submission" date="2015-12" db="EMBL/GenBank/DDBJ databases">
        <title>FDA dAtabase for Regulatory Grade micrObial Sequences (FDA-ARGOS): Supporting development and validation of Infectious Disease Dx tests.</title>
        <authorList>
            <person name="Case J."/>
            <person name="Tallon L."/>
            <person name="Sadzewicz L."/>
            <person name="Sengamalay N."/>
            <person name="Ott S."/>
            <person name="Godinez A."/>
            <person name="Nagaraj S."/>
            <person name="Nadendla S."/>
            <person name="Sichtig H."/>
        </authorList>
    </citation>
    <scope>NUCLEOTIDE SEQUENCE [LARGE SCALE GENOMIC DNA]</scope>
    <source>
        <strain evidence="3">FDAARGOS_147</strain>
    </source>
</reference>
<accession>A0A0X8P2V6</accession>
<evidence type="ECO:0000313" key="3">
    <source>
        <dbReference type="Proteomes" id="UP000060602"/>
    </source>
</evidence>
<proteinExistence type="predicted"/>
<gene>
    <name evidence="2" type="ORF">AL504_23680</name>
</gene>
<evidence type="ECO:0000313" key="2">
    <source>
        <dbReference type="EMBL" id="AMG38764.1"/>
    </source>
</evidence>
<sequence length="154" mass="16620">MTRRTPLAWTAAAFALCAASTAFAQSDREVVETTVARSANVCPGHSKERTTPAVKLVPVGGLRVLLDKGLVMCPDRRLDADAPAAWYGQWGVYAWNPEVDGAAKLVAAQIDKMTRDESFPTDTLVWNAKGEAVKNRTVPAFEPRPGAAVRVKVQ</sequence>
<feature type="signal peptide" evidence="1">
    <location>
        <begin position="1"/>
        <end position="24"/>
    </location>
</feature>